<protein>
    <submittedName>
        <fullName evidence="3">Alginate export family protein</fullName>
    </submittedName>
</protein>
<name>A0A6G9QIZ2_9GAMM</name>
<evidence type="ECO:0000256" key="1">
    <source>
        <dbReference type="SAM" id="SignalP"/>
    </source>
</evidence>
<feature type="signal peptide" evidence="1">
    <location>
        <begin position="1"/>
        <end position="42"/>
    </location>
</feature>
<feature type="chain" id="PRO_5026225165" evidence="1">
    <location>
        <begin position="43"/>
        <end position="423"/>
    </location>
</feature>
<dbReference type="EMBL" id="CP050313">
    <property type="protein sequence ID" value="QIR13851.1"/>
    <property type="molecule type" value="Genomic_DNA"/>
</dbReference>
<feature type="domain" description="Alginate export" evidence="2">
    <location>
        <begin position="72"/>
        <end position="197"/>
    </location>
</feature>
<evidence type="ECO:0000313" key="4">
    <source>
        <dbReference type="Proteomes" id="UP000502608"/>
    </source>
</evidence>
<dbReference type="Gene3D" id="2.40.160.10">
    <property type="entry name" value="Porin"/>
    <property type="match status" value="1"/>
</dbReference>
<dbReference type="InterPro" id="IPR025388">
    <property type="entry name" value="Alginate_export_dom"/>
</dbReference>
<reference evidence="3 4" key="1">
    <citation type="submission" date="2020-03" db="EMBL/GenBank/DDBJ databases">
        <title>Complete genome sequence of Shewanella sp.</title>
        <authorList>
            <person name="Kim Y.-S."/>
            <person name="Kim S.-J."/>
            <person name="Jung H.-K."/>
            <person name="Kim K.-H."/>
        </authorList>
    </citation>
    <scope>NUCLEOTIDE SEQUENCE [LARGE SCALE GENOMIC DNA]</scope>
    <source>
        <strain evidence="3 4">PN3F2</strain>
    </source>
</reference>
<dbReference type="InterPro" id="IPR023614">
    <property type="entry name" value="Porin_dom_sf"/>
</dbReference>
<organism evidence="3 4">
    <name type="scientific">Shewanella aestuarii</name>
    <dbReference type="NCBI Taxonomy" id="1028752"/>
    <lineage>
        <taxon>Bacteria</taxon>
        <taxon>Pseudomonadati</taxon>
        <taxon>Pseudomonadota</taxon>
        <taxon>Gammaproteobacteria</taxon>
        <taxon>Alteromonadales</taxon>
        <taxon>Shewanellaceae</taxon>
        <taxon>Shewanella</taxon>
    </lineage>
</organism>
<dbReference type="KEGG" id="saes:HBH39_04510"/>
<sequence length="423" mass="46299">MKKLLLDNQVAAKSCQKSAANNKLVVSTLACSVLLAIGSVHAAEAKVESVADAFTQGSAKVDLNLRYENVSQDNALKDADALTLRTRLTFSTAEYYGLTALVEFEDSRDVAGVNDYNDGIGHNPEYSVIADPNTTELDQAFIQYKNSGFAAKLGRQVIAIDNQRFVGHVGWRQDRQTFDAFAMQYAQDAFKIDYAYLYKRNRIFAEVKDIDSKDHIVNASYKTSVGQVTAYAYLLEEDKAVSNGLDTYGASFVGAVDFDKTKLMYSVEYATQEASTADVKFDADYLGLELGVGFSGFVAKVGYENLGSDDSMYGFSTPLATLHKFNGWTDQFLATPKEGLQDIYASIGGKVVGGNWLVAYHKFDADQASATVDDLGSEVDVQFTFPIKTNYTLGVKYAAYSQGNNTSGKVDTDKVWLWGSASF</sequence>
<accession>A0A6G9QIZ2</accession>
<dbReference type="Proteomes" id="UP000502608">
    <property type="component" value="Chromosome"/>
</dbReference>
<gene>
    <name evidence="3" type="ORF">HBH39_04510</name>
</gene>
<keyword evidence="4" id="KW-1185">Reference proteome</keyword>
<dbReference type="Pfam" id="PF13372">
    <property type="entry name" value="Alginate_exp"/>
    <property type="match status" value="1"/>
</dbReference>
<proteinExistence type="predicted"/>
<dbReference type="AlphaFoldDB" id="A0A6G9QIZ2"/>
<evidence type="ECO:0000313" key="3">
    <source>
        <dbReference type="EMBL" id="QIR13851.1"/>
    </source>
</evidence>
<keyword evidence="1" id="KW-0732">Signal</keyword>
<evidence type="ECO:0000259" key="2">
    <source>
        <dbReference type="Pfam" id="PF13372"/>
    </source>
</evidence>
<dbReference type="RefSeq" id="WP_167675991.1">
    <property type="nucleotide sequence ID" value="NZ_CP050313.1"/>
</dbReference>